<dbReference type="EMBL" id="BQNB010015859">
    <property type="protein sequence ID" value="GJT44968.1"/>
    <property type="molecule type" value="Genomic_DNA"/>
</dbReference>
<reference evidence="2" key="1">
    <citation type="journal article" date="2022" name="Int. J. Mol. Sci.">
        <title>Draft Genome of Tanacetum Coccineum: Genomic Comparison of Closely Related Tanacetum-Family Plants.</title>
        <authorList>
            <person name="Yamashiro T."/>
            <person name="Shiraishi A."/>
            <person name="Nakayama K."/>
            <person name="Satake H."/>
        </authorList>
    </citation>
    <scope>NUCLEOTIDE SEQUENCE</scope>
</reference>
<feature type="region of interest" description="Disordered" evidence="1">
    <location>
        <begin position="1"/>
        <end position="43"/>
    </location>
</feature>
<sequence>MVTTCSDDREGGPSDSVWSQGRLSDDDFEGPMADGGVWEEGDTSLQAGDISSFSSTLSLGDNGEQCWVANSIALGDWCASVYTWRLRCTTPCDVERRPRELRSGSRHLEIIMIGCTDLEIKDCNSWGDFGYFVSLE</sequence>
<protein>
    <submittedName>
        <fullName evidence="2">Uncharacterized protein</fullName>
    </submittedName>
</protein>
<keyword evidence="3" id="KW-1185">Reference proteome</keyword>
<proteinExistence type="predicted"/>
<evidence type="ECO:0000313" key="3">
    <source>
        <dbReference type="Proteomes" id="UP001151760"/>
    </source>
</evidence>
<comment type="caution">
    <text evidence="2">The sequence shown here is derived from an EMBL/GenBank/DDBJ whole genome shotgun (WGS) entry which is preliminary data.</text>
</comment>
<name>A0ABQ5E350_9ASTR</name>
<dbReference type="Proteomes" id="UP001151760">
    <property type="component" value="Unassembled WGS sequence"/>
</dbReference>
<accession>A0ABQ5E350</accession>
<reference evidence="2" key="2">
    <citation type="submission" date="2022-01" db="EMBL/GenBank/DDBJ databases">
        <authorList>
            <person name="Yamashiro T."/>
            <person name="Shiraishi A."/>
            <person name="Satake H."/>
            <person name="Nakayama K."/>
        </authorList>
    </citation>
    <scope>NUCLEOTIDE SEQUENCE</scope>
</reference>
<evidence type="ECO:0000313" key="2">
    <source>
        <dbReference type="EMBL" id="GJT44968.1"/>
    </source>
</evidence>
<organism evidence="2 3">
    <name type="scientific">Tanacetum coccineum</name>
    <dbReference type="NCBI Taxonomy" id="301880"/>
    <lineage>
        <taxon>Eukaryota</taxon>
        <taxon>Viridiplantae</taxon>
        <taxon>Streptophyta</taxon>
        <taxon>Embryophyta</taxon>
        <taxon>Tracheophyta</taxon>
        <taxon>Spermatophyta</taxon>
        <taxon>Magnoliopsida</taxon>
        <taxon>eudicotyledons</taxon>
        <taxon>Gunneridae</taxon>
        <taxon>Pentapetalae</taxon>
        <taxon>asterids</taxon>
        <taxon>campanulids</taxon>
        <taxon>Asterales</taxon>
        <taxon>Asteraceae</taxon>
        <taxon>Asteroideae</taxon>
        <taxon>Anthemideae</taxon>
        <taxon>Anthemidinae</taxon>
        <taxon>Tanacetum</taxon>
    </lineage>
</organism>
<evidence type="ECO:0000256" key="1">
    <source>
        <dbReference type="SAM" id="MobiDB-lite"/>
    </source>
</evidence>
<feature type="compositionally biased region" description="Basic and acidic residues" evidence="1">
    <location>
        <begin position="1"/>
        <end position="12"/>
    </location>
</feature>
<gene>
    <name evidence="2" type="ORF">Tco_0953683</name>
</gene>